<evidence type="ECO:0000256" key="9">
    <source>
        <dbReference type="SAM" id="MobiDB-lite"/>
    </source>
</evidence>
<keyword evidence="10" id="KW-0812">Transmembrane</keyword>
<dbReference type="Pfam" id="PF07730">
    <property type="entry name" value="HisKA_3"/>
    <property type="match status" value="1"/>
</dbReference>
<dbReference type="GO" id="GO:0005524">
    <property type="term" value="F:ATP binding"/>
    <property type="evidence" value="ECO:0007669"/>
    <property type="project" value="UniProtKB-KW"/>
</dbReference>
<sequence>MLIALLNNIIIPLLMILSIIIKGQNIPVMFLGGFLMIIVSYSCVSGDDALSAKENTGSDAVGKRFPLLLLIKCITASLFALFSGGFWGFFIFVVIDELKAWMIVVLAEVIYICSNVISYIRDVPTGREVAKMLIFSLIIAAGHAILLALKAVIRQNVIRNIAAKERIMKTNINEMHEKRLNRELTIKNYLAEKNARLVERENISRNIHNSVGHSITAAIMTLDAADMLYDVKPDEARKRMNDANERMRGSLESIRRAVRTLDVETGTISVIDLKASMDAIIDEFVMDTEMKVDKMYEMPNKTYVSDADKLSEDALPDDNAGVSGEEEDRSVEIQIPREHAEFLTGVLKEFLTNGVKHGNATEYVVLLKGDSAHISLVVKDNGKSDFTPENSRRRIENGFGIKKIISYVERCGGKAVFTNENGFRSEVELPIL</sequence>
<organism evidence="12 13">
    <name type="scientific">Eubacterium ruminantium</name>
    <dbReference type="NCBI Taxonomy" id="42322"/>
    <lineage>
        <taxon>Bacteria</taxon>
        <taxon>Bacillati</taxon>
        <taxon>Bacillota</taxon>
        <taxon>Clostridia</taxon>
        <taxon>Eubacteriales</taxon>
        <taxon>Eubacteriaceae</taxon>
        <taxon>Eubacterium</taxon>
    </lineage>
</organism>
<keyword evidence="13" id="KW-1185">Reference proteome</keyword>
<dbReference type="GO" id="GO:0016020">
    <property type="term" value="C:membrane"/>
    <property type="evidence" value="ECO:0007669"/>
    <property type="project" value="InterPro"/>
</dbReference>
<keyword evidence="7" id="KW-0067">ATP-binding</keyword>
<feature type="transmembrane region" description="Helical" evidence="10">
    <location>
        <begin position="101"/>
        <end position="120"/>
    </location>
</feature>
<dbReference type="EC" id="2.7.13.3" evidence="2"/>
<evidence type="ECO:0000256" key="6">
    <source>
        <dbReference type="ARBA" id="ARBA00022777"/>
    </source>
</evidence>
<dbReference type="PANTHER" id="PTHR24421:SF10">
    <property type="entry name" value="NITRATE_NITRITE SENSOR PROTEIN NARQ"/>
    <property type="match status" value="1"/>
</dbReference>
<dbReference type="AlphaFoldDB" id="A0A1T4KH24"/>
<protein>
    <recommendedName>
        <fullName evidence="2">histidine kinase</fullName>
        <ecNumber evidence="2">2.7.13.3</ecNumber>
    </recommendedName>
</protein>
<feature type="transmembrane region" description="Helical" evidence="10">
    <location>
        <begin position="27"/>
        <end position="44"/>
    </location>
</feature>
<evidence type="ECO:0000313" key="12">
    <source>
        <dbReference type="EMBL" id="SJZ41657.1"/>
    </source>
</evidence>
<evidence type="ECO:0000256" key="1">
    <source>
        <dbReference type="ARBA" id="ARBA00000085"/>
    </source>
</evidence>
<keyword evidence="10" id="KW-1133">Transmembrane helix</keyword>
<dbReference type="Gene3D" id="3.30.565.10">
    <property type="entry name" value="Histidine kinase-like ATPase, C-terminal domain"/>
    <property type="match status" value="1"/>
</dbReference>
<gene>
    <name evidence="12" type="ORF">SAMN02745110_00373</name>
</gene>
<evidence type="ECO:0000313" key="13">
    <source>
        <dbReference type="Proteomes" id="UP000189857"/>
    </source>
</evidence>
<feature type="transmembrane region" description="Helical" evidence="10">
    <location>
        <begin position="132"/>
        <end position="153"/>
    </location>
</feature>
<dbReference type="InterPro" id="IPR011712">
    <property type="entry name" value="Sig_transdc_His_kin_sub3_dim/P"/>
</dbReference>
<feature type="transmembrane region" description="Helical" evidence="10">
    <location>
        <begin position="65"/>
        <end position="95"/>
    </location>
</feature>
<dbReference type="Proteomes" id="UP000189857">
    <property type="component" value="Unassembled WGS sequence"/>
</dbReference>
<feature type="region of interest" description="Disordered" evidence="9">
    <location>
        <begin position="307"/>
        <end position="329"/>
    </location>
</feature>
<dbReference type="PANTHER" id="PTHR24421">
    <property type="entry name" value="NITRATE/NITRITE SENSOR PROTEIN NARX-RELATED"/>
    <property type="match status" value="1"/>
</dbReference>
<accession>A0A1T4KH24</accession>
<dbReference type="InterPro" id="IPR036890">
    <property type="entry name" value="HATPase_C_sf"/>
</dbReference>
<dbReference type="SUPFAM" id="SSF55874">
    <property type="entry name" value="ATPase domain of HSP90 chaperone/DNA topoisomerase II/histidine kinase"/>
    <property type="match status" value="1"/>
</dbReference>
<dbReference type="GO" id="GO:0000155">
    <property type="term" value="F:phosphorelay sensor kinase activity"/>
    <property type="evidence" value="ECO:0007669"/>
    <property type="project" value="InterPro"/>
</dbReference>
<dbReference type="InterPro" id="IPR050482">
    <property type="entry name" value="Sensor_HK_TwoCompSys"/>
</dbReference>
<evidence type="ECO:0000256" key="4">
    <source>
        <dbReference type="ARBA" id="ARBA00022679"/>
    </source>
</evidence>
<feature type="transmembrane region" description="Helical" evidence="10">
    <location>
        <begin position="5"/>
        <end position="21"/>
    </location>
</feature>
<name>A0A1T4KH24_9FIRM</name>
<evidence type="ECO:0000256" key="8">
    <source>
        <dbReference type="ARBA" id="ARBA00023012"/>
    </source>
</evidence>
<evidence type="ECO:0000256" key="7">
    <source>
        <dbReference type="ARBA" id="ARBA00022840"/>
    </source>
</evidence>
<keyword evidence="4" id="KW-0808">Transferase</keyword>
<evidence type="ECO:0000256" key="3">
    <source>
        <dbReference type="ARBA" id="ARBA00022553"/>
    </source>
</evidence>
<keyword evidence="5" id="KW-0547">Nucleotide-binding</keyword>
<keyword evidence="6 12" id="KW-0418">Kinase</keyword>
<dbReference type="RefSeq" id="WP_078786053.1">
    <property type="nucleotide sequence ID" value="NZ_FMTO01000003.1"/>
</dbReference>
<evidence type="ECO:0000256" key="10">
    <source>
        <dbReference type="SAM" id="Phobius"/>
    </source>
</evidence>
<keyword evidence="3" id="KW-0597">Phosphoprotein</keyword>
<dbReference type="Gene3D" id="1.20.5.1930">
    <property type="match status" value="1"/>
</dbReference>
<dbReference type="EMBL" id="FUXA01000004">
    <property type="protein sequence ID" value="SJZ41657.1"/>
    <property type="molecule type" value="Genomic_DNA"/>
</dbReference>
<evidence type="ECO:0000256" key="5">
    <source>
        <dbReference type="ARBA" id="ARBA00022741"/>
    </source>
</evidence>
<feature type="domain" description="Signal transduction histidine kinase subgroup 3 dimerisation and phosphoacceptor" evidence="11">
    <location>
        <begin position="199"/>
        <end position="262"/>
    </location>
</feature>
<dbReference type="GO" id="GO:0046983">
    <property type="term" value="F:protein dimerization activity"/>
    <property type="evidence" value="ECO:0007669"/>
    <property type="project" value="InterPro"/>
</dbReference>
<evidence type="ECO:0000256" key="2">
    <source>
        <dbReference type="ARBA" id="ARBA00012438"/>
    </source>
</evidence>
<proteinExistence type="predicted"/>
<keyword evidence="8" id="KW-0902">Two-component regulatory system</keyword>
<keyword evidence="10" id="KW-0472">Membrane</keyword>
<reference evidence="12 13" key="1">
    <citation type="submission" date="2017-02" db="EMBL/GenBank/DDBJ databases">
        <authorList>
            <person name="Peterson S.W."/>
        </authorList>
    </citation>
    <scope>NUCLEOTIDE SEQUENCE [LARGE SCALE GENOMIC DNA]</scope>
    <source>
        <strain evidence="12 13">ATCC 17233</strain>
    </source>
</reference>
<dbReference type="OrthoDB" id="9781904at2"/>
<comment type="catalytic activity">
    <reaction evidence="1">
        <text>ATP + protein L-histidine = ADP + protein N-phospho-L-histidine.</text>
        <dbReference type="EC" id="2.7.13.3"/>
    </reaction>
</comment>
<evidence type="ECO:0000259" key="11">
    <source>
        <dbReference type="Pfam" id="PF07730"/>
    </source>
</evidence>